<reference evidence="1" key="1">
    <citation type="submission" date="2023-07" db="EMBL/GenBank/DDBJ databases">
        <title>Black Yeasts Isolated from many extreme environments.</title>
        <authorList>
            <person name="Coleine C."/>
            <person name="Stajich J.E."/>
            <person name="Selbmann L."/>
        </authorList>
    </citation>
    <scope>NUCLEOTIDE SEQUENCE</scope>
    <source>
        <strain evidence="1">CCFEE 5714</strain>
    </source>
</reference>
<accession>A0ACC3MUS8</accession>
<evidence type="ECO:0000313" key="2">
    <source>
        <dbReference type="Proteomes" id="UP001281147"/>
    </source>
</evidence>
<keyword evidence="2" id="KW-1185">Reference proteome</keyword>
<evidence type="ECO:0000313" key="1">
    <source>
        <dbReference type="EMBL" id="KAK3703297.1"/>
    </source>
</evidence>
<comment type="caution">
    <text evidence="1">The sequence shown here is derived from an EMBL/GenBank/DDBJ whole genome shotgun (WGS) entry which is preliminary data.</text>
</comment>
<gene>
    <name evidence="1" type="ORF">LTR37_014509</name>
</gene>
<dbReference type="Proteomes" id="UP001281147">
    <property type="component" value="Unassembled WGS sequence"/>
</dbReference>
<protein>
    <submittedName>
        <fullName evidence="1">Uncharacterized protein</fullName>
    </submittedName>
</protein>
<dbReference type="EMBL" id="JAUTXU010000153">
    <property type="protein sequence ID" value="KAK3703297.1"/>
    <property type="molecule type" value="Genomic_DNA"/>
</dbReference>
<proteinExistence type="predicted"/>
<name>A0ACC3MUS8_9PEZI</name>
<sequence>MSSPSRLRTPTLALAALSMCLTLSIIGTAARSLNVYNTQQSTNPWLLPLWPNHFDVRELQLLIGTAGAIFVLNAVLAVGMVVGSMPANAIVPASALLSTIVGIIAIAFPSVLNARAPTKDTLKTWTCRWSNIIATGEGPPMQFLSLCHKTRFAYYTTIPVFILQLLLLALGVYALFTSRRGQHRDLEKSQDGHPLRNVSSSGGAQRNVSFETKSDGSPRSYQGRIVRDGKH</sequence>
<organism evidence="1 2">
    <name type="scientific">Vermiconidia calcicola</name>
    <dbReference type="NCBI Taxonomy" id="1690605"/>
    <lineage>
        <taxon>Eukaryota</taxon>
        <taxon>Fungi</taxon>
        <taxon>Dikarya</taxon>
        <taxon>Ascomycota</taxon>
        <taxon>Pezizomycotina</taxon>
        <taxon>Dothideomycetes</taxon>
        <taxon>Dothideomycetidae</taxon>
        <taxon>Mycosphaerellales</taxon>
        <taxon>Extremaceae</taxon>
        <taxon>Vermiconidia</taxon>
    </lineage>
</organism>